<evidence type="ECO:0000256" key="3">
    <source>
        <dbReference type="ARBA" id="ARBA00022833"/>
    </source>
</evidence>
<name>A0A2H1VI99_SPOFR</name>
<reference evidence="5" key="1">
    <citation type="submission" date="2016-07" db="EMBL/GenBank/DDBJ databases">
        <authorList>
            <person name="Bretaudeau A."/>
        </authorList>
    </citation>
    <scope>NUCLEOTIDE SEQUENCE</scope>
    <source>
        <strain evidence="5">Rice</strain>
        <tissue evidence="5">Whole body</tissue>
    </source>
</reference>
<dbReference type="InterPro" id="IPR007588">
    <property type="entry name" value="Znf_FLYWCH"/>
</dbReference>
<dbReference type="Pfam" id="PF04500">
    <property type="entry name" value="FLYWCH"/>
    <property type="match status" value="1"/>
</dbReference>
<sequence length="70" mass="8306">MMNNTITHPAPEYILQMRGKRVMKYRGYTYYTTLKHGYKLCWKCSTQSNCKAIVYTLGNKIYGRKGQHEH</sequence>
<evidence type="ECO:0000256" key="2">
    <source>
        <dbReference type="ARBA" id="ARBA00022771"/>
    </source>
</evidence>
<dbReference type="Gene3D" id="2.20.25.240">
    <property type="match status" value="1"/>
</dbReference>
<evidence type="ECO:0000313" key="5">
    <source>
        <dbReference type="EMBL" id="SOQ39984.1"/>
    </source>
</evidence>
<proteinExistence type="predicted"/>
<organism evidence="5">
    <name type="scientific">Spodoptera frugiperda</name>
    <name type="common">Fall armyworm</name>
    <dbReference type="NCBI Taxonomy" id="7108"/>
    <lineage>
        <taxon>Eukaryota</taxon>
        <taxon>Metazoa</taxon>
        <taxon>Ecdysozoa</taxon>
        <taxon>Arthropoda</taxon>
        <taxon>Hexapoda</taxon>
        <taxon>Insecta</taxon>
        <taxon>Pterygota</taxon>
        <taxon>Neoptera</taxon>
        <taxon>Endopterygota</taxon>
        <taxon>Lepidoptera</taxon>
        <taxon>Glossata</taxon>
        <taxon>Ditrysia</taxon>
        <taxon>Noctuoidea</taxon>
        <taxon>Noctuidae</taxon>
        <taxon>Amphipyrinae</taxon>
        <taxon>Spodoptera</taxon>
    </lineage>
</organism>
<keyword evidence="1" id="KW-0479">Metal-binding</keyword>
<evidence type="ECO:0000256" key="1">
    <source>
        <dbReference type="ARBA" id="ARBA00022723"/>
    </source>
</evidence>
<protein>
    <submittedName>
        <fullName evidence="5">SFRICE_004213</fullName>
    </submittedName>
</protein>
<accession>A0A2H1VI99</accession>
<keyword evidence="2" id="KW-0863">Zinc-finger</keyword>
<keyword evidence="3" id="KW-0862">Zinc</keyword>
<dbReference type="AlphaFoldDB" id="A0A2H1VI99"/>
<gene>
    <name evidence="5" type="ORF">SFRICE_004213</name>
</gene>
<dbReference type="EMBL" id="ODYU01002462">
    <property type="protein sequence ID" value="SOQ39984.1"/>
    <property type="molecule type" value="Genomic_DNA"/>
</dbReference>
<dbReference type="GO" id="GO:0008270">
    <property type="term" value="F:zinc ion binding"/>
    <property type="evidence" value="ECO:0007669"/>
    <property type="project" value="UniProtKB-KW"/>
</dbReference>
<evidence type="ECO:0000259" key="4">
    <source>
        <dbReference type="Pfam" id="PF04500"/>
    </source>
</evidence>
<feature type="domain" description="FLYWCH-type" evidence="4">
    <location>
        <begin position="14"/>
        <end position="70"/>
    </location>
</feature>